<dbReference type="SUPFAM" id="SSF56349">
    <property type="entry name" value="DNA breaking-rejoining enzymes"/>
    <property type="match status" value="1"/>
</dbReference>
<gene>
    <name evidence="2" type="ORF">NQ317_012702</name>
</gene>
<keyword evidence="1" id="KW-0233">DNA recombination</keyword>
<accession>A0ABQ9JLC0</accession>
<dbReference type="Gene3D" id="1.10.443.10">
    <property type="entry name" value="Intergrase catalytic core"/>
    <property type="match status" value="1"/>
</dbReference>
<name>A0ABQ9JLC0_9CUCU</name>
<proteinExistence type="predicted"/>
<dbReference type="Proteomes" id="UP001162164">
    <property type="component" value="Unassembled WGS sequence"/>
</dbReference>
<evidence type="ECO:0000313" key="2">
    <source>
        <dbReference type="EMBL" id="KAJ8979008.1"/>
    </source>
</evidence>
<evidence type="ECO:0000313" key="3">
    <source>
        <dbReference type="Proteomes" id="UP001162164"/>
    </source>
</evidence>
<keyword evidence="3" id="KW-1185">Reference proteome</keyword>
<reference evidence="2" key="1">
    <citation type="journal article" date="2023" name="Insect Mol. Biol.">
        <title>Genome sequencing provides insights into the evolution of gene families encoding plant cell wall-degrading enzymes in longhorned beetles.</title>
        <authorList>
            <person name="Shin N.R."/>
            <person name="Okamura Y."/>
            <person name="Kirsch R."/>
            <person name="Pauchet Y."/>
        </authorList>
    </citation>
    <scope>NUCLEOTIDE SEQUENCE</scope>
    <source>
        <strain evidence="2">MMC_N1</strain>
    </source>
</reference>
<dbReference type="InterPro" id="IPR011010">
    <property type="entry name" value="DNA_brk_join_enz"/>
</dbReference>
<sequence>MIGSSLGPSDTPNSEHTKTKVCCGNLQFSVSYEQSVFSKICDFDGRCIFGIAGACRRDELQKLSIDDIEEVGSIIIVKVPRSKTDKERSFVIKGEVEEGLNLIDIYHKYTKLRASHIYSA</sequence>
<protein>
    <recommendedName>
        <fullName evidence="4">K Homology domain-containing protein</fullName>
    </recommendedName>
</protein>
<evidence type="ECO:0008006" key="4">
    <source>
        <dbReference type="Google" id="ProtNLM"/>
    </source>
</evidence>
<dbReference type="EMBL" id="JAPWTJ010000383">
    <property type="protein sequence ID" value="KAJ8979008.1"/>
    <property type="molecule type" value="Genomic_DNA"/>
</dbReference>
<comment type="caution">
    <text evidence="2">The sequence shown here is derived from an EMBL/GenBank/DDBJ whole genome shotgun (WGS) entry which is preliminary data.</text>
</comment>
<organism evidence="2 3">
    <name type="scientific">Molorchus minor</name>
    <dbReference type="NCBI Taxonomy" id="1323400"/>
    <lineage>
        <taxon>Eukaryota</taxon>
        <taxon>Metazoa</taxon>
        <taxon>Ecdysozoa</taxon>
        <taxon>Arthropoda</taxon>
        <taxon>Hexapoda</taxon>
        <taxon>Insecta</taxon>
        <taxon>Pterygota</taxon>
        <taxon>Neoptera</taxon>
        <taxon>Endopterygota</taxon>
        <taxon>Coleoptera</taxon>
        <taxon>Polyphaga</taxon>
        <taxon>Cucujiformia</taxon>
        <taxon>Chrysomeloidea</taxon>
        <taxon>Cerambycidae</taxon>
        <taxon>Lamiinae</taxon>
        <taxon>Monochamini</taxon>
        <taxon>Molorchus</taxon>
    </lineage>
</organism>
<evidence type="ECO:0000256" key="1">
    <source>
        <dbReference type="ARBA" id="ARBA00023172"/>
    </source>
</evidence>
<dbReference type="InterPro" id="IPR013762">
    <property type="entry name" value="Integrase-like_cat_sf"/>
</dbReference>